<keyword evidence="3" id="KW-0812">Transmembrane</keyword>
<dbReference type="PANTHER" id="PTHR12812:SF0">
    <property type="entry name" value="HEPARAN-SULFATE 6-O-SULFOTRANSFERASE"/>
    <property type="match status" value="1"/>
</dbReference>
<keyword evidence="7" id="KW-0175">Coiled coil</keyword>
<dbReference type="SUPFAM" id="SSF52540">
    <property type="entry name" value="P-loop containing nucleoside triphosphate hydrolases"/>
    <property type="match status" value="1"/>
</dbReference>
<evidence type="ECO:0000256" key="9">
    <source>
        <dbReference type="SAM" id="SignalP"/>
    </source>
</evidence>
<evidence type="ECO:0000256" key="6">
    <source>
        <dbReference type="ARBA" id="ARBA00023180"/>
    </source>
</evidence>
<dbReference type="InterPro" id="IPR027417">
    <property type="entry name" value="P-loop_NTPase"/>
</dbReference>
<organism evidence="10 11">
    <name type="scientific">Chlamydomonas reinhardtii</name>
    <name type="common">Chlamydomonas smithii</name>
    <dbReference type="NCBI Taxonomy" id="3055"/>
    <lineage>
        <taxon>Eukaryota</taxon>
        <taxon>Viridiplantae</taxon>
        <taxon>Chlorophyta</taxon>
        <taxon>core chlorophytes</taxon>
        <taxon>Chlorophyceae</taxon>
        <taxon>CS clade</taxon>
        <taxon>Chlamydomonadales</taxon>
        <taxon>Chlamydomonadaceae</taxon>
        <taxon>Chlamydomonas</taxon>
    </lineage>
</organism>
<dbReference type="OrthoDB" id="406981at2759"/>
<protein>
    <recommendedName>
        <fullName evidence="12">Sulfotransferase domain-containing protein</fullName>
    </recommendedName>
</protein>
<keyword evidence="6" id="KW-0325">Glycoprotein</keyword>
<evidence type="ECO:0000256" key="1">
    <source>
        <dbReference type="ARBA" id="ARBA00004167"/>
    </source>
</evidence>
<evidence type="ECO:0000256" key="7">
    <source>
        <dbReference type="SAM" id="Coils"/>
    </source>
</evidence>
<dbReference type="GO" id="GO:0016020">
    <property type="term" value="C:membrane"/>
    <property type="evidence" value="ECO:0007669"/>
    <property type="project" value="UniProtKB-SubCell"/>
</dbReference>
<dbReference type="GeneID" id="5715227"/>
<feature type="coiled-coil region" evidence="7">
    <location>
        <begin position="382"/>
        <end position="444"/>
    </location>
</feature>
<evidence type="ECO:0000313" key="10">
    <source>
        <dbReference type="EMBL" id="PNW88283.1"/>
    </source>
</evidence>
<dbReference type="GO" id="GO:0017095">
    <property type="term" value="F:heparan sulfate 6-sulfotransferase activity"/>
    <property type="evidence" value="ECO:0000318"/>
    <property type="project" value="GO_Central"/>
</dbReference>
<dbReference type="KEGG" id="cre:CHLRE_01g022600v5"/>
<keyword evidence="9" id="KW-0732">Signal</keyword>
<dbReference type="PANTHER" id="PTHR12812">
    <property type="entry name" value="HEPARAN SULFATE 6-O-SULFOTRANSFERASE 3"/>
    <property type="match status" value="1"/>
</dbReference>
<dbReference type="RefSeq" id="XP_042928414.1">
    <property type="nucleotide sequence ID" value="XM_043058499.1"/>
</dbReference>
<evidence type="ECO:0000313" key="11">
    <source>
        <dbReference type="Proteomes" id="UP000006906"/>
    </source>
</evidence>
<reference evidence="10 11" key="1">
    <citation type="journal article" date="2007" name="Science">
        <title>The Chlamydomonas genome reveals the evolution of key animal and plant functions.</title>
        <authorList>
            <person name="Merchant S.S."/>
            <person name="Prochnik S.E."/>
            <person name="Vallon O."/>
            <person name="Harris E.H."/>
            <person name="Karpowicz S.J."/>
            <person name="Witman G.B."/>
            <person name="Terry A."/>
            <person name="Salamov A."/>
            <person name="Fritz-Laylin L.K."/>
            <person name="Marechal-Drouard L."/>
            <person name="Marshall W.F."/>
            <person name="Qu L.H."/>
            <person name="Nelson D.R."/>
            <person name="Sanderfoot A.A."/>
            <person name="Spalding M.H."/>
            <person name="Kapitonov V.V."/>
            <person name="Ren Q."/>
            <person name="Ferris P."/>
            <person name="Lindquist E."/>
            <person name="Shapiro H."/>
            <person name="Lucas S.M."/>
            <person name="Grimwood J."/>
            <person name="Schmutz J."/>
            <person name="Cardol P."/>
            <person name="Cerutti H."/>
            <person name="Chanfreau G."/>
            <person name="Chen C.L."/>
            <person name="Cognat V."/>
            <person name="Croft M.T."/>
            <person name="Dent R."/>
            <person name="Dutcher S."/>
            <person name="Fernandez E."/>
            <person name="Fukuzawa H."/>
            <person name="Gonzalez-Ballester D."/>
            <person name="Gonzalez-Halphen D."/>
            <person name="Hallmann A."/>
            <person name="Hanikenne M."/>
            <person name="Hippler M."/>
            <person name="Inwood W."/>
            <person name="Jabbari K."/>
            <person name="Kalanon M."/>
            <person name="Kuras R."/>
            <person name="Lefebvre P.A."/>
            <person name="Lemaire S.D."/>
            <person name="Lobanov A.V."/>
            <person name="Lohr M."/>
            <person name="Manuell A."/>
            <person name="Meier I."/>
            <person name="Mets L."/>
            <person name="Mittag M."/>
            <person name="Mittelmeier T."/>
            <person name="Moroney J.V."/>
            <person name="Moseley J."/>
            <person name="Napoli C."/>
            <person name="Nedelcu A.M."/>
            <person name="Niyogi K."/>
            <person name="Novoselov S.V."/>
            <person name="Paulsen I.T."/>
            <person name="Pazour G."/>
            <person name="Purton S."/>
            <person name="Ral J.P."/>
            <person name="Riano-Pachon D.M."/>
            <person name="Riekhof W."/>
            <person name="Rymarquis L."/>
            <person name="Schroda M."/>
            <person name="Stern D."/>
            <person name="Umen J."/>
            <person name="Willows R."/>
            <person name="Wilson N."/>
            <person name="Zimmer S.L."/>
            <person name="Allmer J."/>
            <person name="Balk J."/>
            <person name="Bisova K."/>
            <person name="Chen C.J."/>
            <person name="Elias M."/>
            <person name="Gendler K."/>
            <person name="Hauser C."/>
            <person name="Lamb M.R."/>
            <person name="Ledford H."/>
            <person name="Long J.C."/>
            <person name="Minagawa J."/>
            <person name="Page M.D."/>
            <person name="Pan J."/>
            <person name="Pootakham W."/>
            <person name="Roje S."/>
            <person name="Rose A."/>
            <person name="Stahlberg E."/>
            <person name="Terauchi A.M."/>
            <person name="Yang P."/>
            <person name="Ball S."/>
            <person name="Bowler C."/>
            <person name="Dieckmann C.L."/>
            <person name="Gladyshev V.N."/>
            <person name="Green P."/>
            <person name="Jorgensen R."/>
            <person name="Mayfield S."/>
            <person name="Mueller-Roeber B."/>
            <person name="Rajamani S."/>
            <person name="Sayre R.T."/>
            <person name="Brokstein P."/>
            <person name="Dubchak I."/>
            <person name="Goodstein D."/>
            <person name="Hornick L."/>
            <person name="Huang Y.W."/>
            <person name="Jhaveri J."/>
            <person name="Luo Y."/>
            <person name="Martinez D."/>
            <person name="Ngau W.C."/>
            <person name="Otillar B."/>
            <person name="Poliakov A."/>
            <person name="Porter A."/>
            <person name="Szajkowski L."/>
            <person name="Werner G."/>
            <person name="Zhou K."/>
            <person name="Grigoriev I.V."/>
            <person name="Rokhsar D.S."/>
            <person name="Grossman A.R."/>
        </authorList>
    </citation>
    <scope>NUCLEOTIDE SEQUENCE [LARGE SCALE GENOMIC DNA]</scope>
    <source>
        <strain evidence="11">CC-503</strain>
    </source>
</reference>
<dbReference type="Gramene" id="PNW88283">
    <property type="protein sequence ID" value="PNW88283"/>
    <property type="gene ID" value="CHLRE_01g022600v5"/>
</dbReference>
<evidence type="ECO:0008006" key="12">
    <source>
        <dbReference type="Google" id="ProtNLM"/>
    </source>
</evidence>
<dbReference type="Proteomes" id="UP000006906">
    <property type="component" value="Chromosome 1"/>
</dbReference>
<evidence type="ECO:0000256" key="3">
    <source>
        <dbReference type="ARBA" id="ARBA00022692"/>
    </source>
</evidence>
<feature type="signal peptide" evidence="9">
    <location>
        <begin position="1"/>
        <end position="22"/>
    </location>
</feature>
<evidence type="ECO:0000256" key="4">
    <source>
        <dbReference type="ARBA" id="ARBA00022989"/>
    </source>
</evidence>
<feature type="compositionally biased region" description="Gly residues" evidence="8">
    <location>
        <begin position="454"/>
        <end position="466"/>
    </location>
</feature>
<dbReference type="InParanoid" id="A0A2K3E690"/>
<accession>A0A2K3E690</accession>
<keyword evidence="4" id="KW-1133">Transmembrane helix</keyword>
<dbReference type="InterPro" id="IPR010635">
    <property type="entry name" value="Heparan_SO4-6-sulfoTrfase"/>
</dbReference>
<proteinExistence type="predicted"/>
<evidence type="ECO:0000256" key="5">
    <source>
        <dbReference type="ARBA" id="ARBA00023136"/>
    </source>
</evidence>
<comment type="subcellular location">
    <subcellularLocation>
        <location evidence="1">Membrane</location>
        <topology evidence="1">Single-pass membrane protein</topology>
    </subcellularLocation>
</comment>
<feature type="compositionally biased region" description="Gly residues" evidence="8">
    <location>
        <begin position="366"/>
        <end position="376"/>
    </location>
</feature>
<sequence length="757" mass="80844">MSKVGFWLTAALAAACAAMVRGATDECQALTDHYLEKHHKEAEPYTGSNMLYFLHVPRTAGRTFHSCLLKIGTHPARRCPKAYDHLRLTNMTAPACYLLSSHDDFSVVSMLPPDVAVINQLRDPLDRFLSAYEFAIEVAARSLKRPKNFRKKVGRIATEDVWPWSYLIPFFAEDMRPKVAAAQAVPQPEGGRWIEVEQDGERWFHNKALNVSRWNLTDEEAGLNGGVLPLLDPYDNELVMSLREFAQHPIATELLHNGAAFQVLGITNYSHWGDAGTFRACLSAHPPLSAQLLEVAKSRVRRFTHVGTTDRLFDSAASALVSMGLSIHSPAYSGGDDDVAGRGGTRRRAAAADEEDDGSRHDDAGGRGGRGAGGGRGLAAQLQLMAKLVREARTRLQAAQRDLVNAQRDHSSDEAALEALRGRVDKAREDLIAAQDRLAETRDRLPTGEAEAGLGLGGGGGGGGGTEDVARRRGQRRLLEAEADGGVAEAVEGAAEELQADGSGREVLSTGSSANKVVVPQVDGFGNPLDMSFKRIPNSDVGTEFVRCAARAQQRSASRRDQSLAALSTSDGRHVAFSKAARKRIPQEVLDLIRSHNAMDTELHSLGLALLDARIAEQKAAGLFHDLPKLPPTVGRASGGGGGAGAAAAPAGRRGVEHGGRASSSHRDRHRRGNGRGGGRSAEAVVPAAGGVSADAGTGSGGVWEAVKGLVRSWGSSQAGQRPTTGEAPKRTRRQRGRAAAVRIVAQPQRPHRPEDP</sequence>
<feature type="chain" id="PRO_5014348114" description="Sulfotransferase domain-containing protein" evidence="9">
    <location>
        <begin position="23"/>
        <end position="757"/>
    </location>
</feature>
<evidence type="ECO:0000256" key="8">
    <source>
        <dbReference type="SAM" id="MobiDB-lite"/>
    </source>
</evidence>
<feature type="region of interest" description="Disordered" evidence="8">
    <location>
        <begin position="712"/>
        <end position="757"/>
    </location>
</feature>
<keyword evidence="2" id="KW-0808">Transferase</keyword>
<keyword evidence="5" id="KW-0472">Membrane</keyword>
<dbReference type="AlphaFoldDB" id="A0A2K3E690"/>
<dbReference type="EMBL" id="CM008962">
    <property type="protein sequence ID" value="PNW88283.1"/>
    <property type="molecule type" value="Genomic_DNA"/>
</dbReference>
<dbReference type="PROSITE" id="PS51257">
    <property type="entry name" value="PROKAR_LIPOPROTEIN"/>
    <property type="match status" value="1"/>
</dbReference>
<evidence type="ECO:0000256" key="2">
    <source>
        <dbReference type="ARBA" id="ARBA00022679"/>
    </source>
</evidence>
<gene>
    <name evidence="10" type="ORF">CHLRE_01g022600v5</name>
</gene>
<name>A0A2K3E690_CHLRE</name>
<dbReference type="GO" id="GO:0015012">
    <property type="term" value="P:heparan sulfate proteoglycan biosynthetic process"/>
    <property type="evidence" value="ECO:0000318"/>
    <property type="project" value="GO_Central"/>
</dbReference>
<feature type="region of interest" description="Disordered" evidence="8">
    <location>
        <begin position="634"/>
        <end position="683"/>
    </location>
</feature>
<dbReference type="ExpressionAtlas" id="A0A2K3E690">
    <property type="expression patterns" value="baseline and differential"/>
</dbReference>
<feature type="region of interest" description="Disordered" evidence="8">
    <location>
        <begin position="332"/>
        <end position="376"/>
    </location>
</feature>
<feature type="compositionally biased region" description="Polar residues" evidence="8">
    <location>
        <begin position="714"/>
        <end position="724"/>
    </location>
</feature>
<dbReference type="Gene3D" id="3.40.50.300">
    <property type="entry name" value="P-loop containing nucleotide triphosphate hydrolases"/>
    <property type="match status" value="1"/>
</dbReference>
<feature type="region of interest" description="Disordered" evidence="8">
    <location>
        <begin position="448"/>
        <end position="469"/>
    </location>
</feature>
<keyword evidence="11" id="KW-1185">Reference proteome</keyword>